<dbReference type="InterPro" id="IPR001680">
    <property type="entry name" value="WD40_rpt"/>
</dbReference>
<dbReference type="PROSITE" id="PS00678">
    <property type="entry name" value="WD_REPEATS_1"/>
    <property type="match status" value="1"/>
</dbReference>
<keyword evidence="3" id="KW-0677">Repeat</keyword>
<keyword evidence="7" id="KW-0812">Transmembrane</keyword>
<evidence type="ECO:0000313" key="9">
    <source>
        <dbReference type="Proteomes" id="UP000008743"/>
    </source>
</evidence>
<dbReference type="InterPro" id="IPR015943">
    <property type="entry name" value="WD40/YVTN_repeat-like_dom_sf"/>
</dbReference>
<protein>
    <submittedName>
        <fullName evidence="8">Uncharacterized protein</fullName>
    </submittedName>
</protein>
<dbReference type="SMART" id="SM00320">
    <property type="entry name" value="WD40"/>
    <property type="match status" value="4"/>
</dbReference>
<name>A0A0D2WIH5_CAPO3</name>
<evidence type="ECO:0000256" key="7">
    <source>
        <dbReference type="SAM" id="Phobius"/>
    </source>
</evidence>
<evidence type="ECO:0000256" key="6">
    <source>
        <dbReference type="SAM" id="MobiDB-lite"/>
    </source>
</evidence>
<evidence type="ECO:0000256" key="3">
    <source>
        <dbReference type="ARBA" id="ARBA00022737"/>
    </source>
</evidence>
<evidence type="ECO:0000256" key="1">
    <source>
        <dbReference type="ARBA" id="ARBA00004123"/>
    </source>
</evidence>
<comment type="subcellular location">
    <subcellularLocation>
        <location evidence="1">Nucleus</location>
    </subcellularLocation>
</comment>
<dbReference type="Pfam" id="PF00400">
    <property type="entry name" value="WD40"/>
    <property type="match status" value="2"/>
</dbReference>
<dbReference type="InterPro" id="IPR037850">
    <property type="entry name" value="RBBP5/Swd1"/>
</dbReference>
<keyword evidence="9" id="KW-1185">Reference proteome</keyword>
<accession>A0A0D2WIH5</accession>
<dbReference type="OrthoDB" id="196858at2759"/>
<feature type="transmembrane region" description="Helical" evidence="7">
    <location>
        <begin position="229"/>
        <end position="251"/>
    </location>
</feature>
<dbReference type="InterPro" id="IPR019775">
    <property type="entry name" value="WD40_repeat_CS"/>
</dbReference>
<dbReference type="Gene3D" id="2.130.10.10">
    <property type="entry name" value="YVTN repeat-like/Quinoprotein amine dehydrogenase"/>
    <property type="match status" value="2"/>
</dbReference>
<gene>
    <name evidence="8" type="ORF">CAOG_000421</name>
</gene>
<evidence type="ECO:0000313" key="8">
    <source>
        <dbReference type="EMBL" id="KJE88843.1"/>
    </source>
</evidence>
<proteinExistence type="predicted"/>
<keyword evidence="2 5" id="KW-0853">WD repeat</keyword>
<dbReference type="AlphaFoldDB" id="A0A0D2WIH5"/>
<dbReference type="STRING" id="595528.A0A0D2WIH5"/>
<dbReference type="PANTHER" id="PTHR44040:SF1">
    <property type="entry name" value="RETINOBLASTOMA-BINDING PROTEIN 5"/>
    <property type="match status" value="1"/>
</dbReference>
<dbReference type="InterPro" id="IPR036322">
    <property type="entry name" value="WD40_repeat_dom_sf"/>
</dbReference>
<dbReference type="FunCoup" id="A0A0D2WIH5">
    <property type="interactions" value="796"/>
</dbReference>
<dbReference type="PhylomeDB" id="A0A0D2WIH5"/>
<reference evidence="9" key="1">
    <citation type="submission" date="2011-02" db="EMBL/GenBank/DDBJ databases">
        <title>The Genome Sequence of Capsaspora owczarzaki ATCC 30864.</title>
        <authorList>
            <person name="Russ C."/>
            <person name="Cuomo C."/>
            <person name="Burger G."/>
            <person name="Gray M.W."/>
            <person name="Holland P.W.H."/>
            <person name="King N."/>
            <person name="Lang F.B.F."/>
            <person name="Roger A.J."/>
            <person name="Ruiz-Trillo I."/>
            <person name="Young S.K."/>
            <person name="Zeng Q."/>
            <person name="Gargeya S."/>
            <person name="Alvarado L."/>
            <person name="Berlin A."/>
            <person name="Chapman S.B."/>
            <person name="Chen Z."/>
            <person name="Freedman E."/>
            <person name="Gellesch M."/>
            <person name="Goldberg J."/>
            <person name="Griggs A."/>
            <person name="Gujja S."/>
            <person name="Heilman E."/>
            <person name="Heiman D."/>
            <person name="Howarth C."/>
            <person name="Mehta T."/>
            <person name="Neiman D."/>
            <person name="Pearson M."/>
            <person name="Roberts A."/>
            <person name="Saif S."/>
            <person name="Shea T."/>
            <person name="Shenoy N."/>
            <person name="Sisk P."/>
            <person name="Stolte C."/>
            <person name="Sykes S."/>
            <person name="White J."/>
            <person name="Yandava C."/>
            <person name="Haas B."/>
            <person name="Nusbaum C."/>
            <person name="Birren B."/>
        </authorList>
    </citation>
    <scope>NUCLEOTIDE SEQUENCE</scope>
    <source>
        <strain evidence="9">ATCC 30864</strain>
    </source>
</reference>
<evidence type="ECO:0000256" key="5">
    <source>
        <dbReference type="PROSITE-ProRule" id="PRU00221"/>
    </source>
</evidence>
<evidence type="ECO:0000256" key="2">
    <source>
        <dbReference type="ARBA" id="ARBA00022574"/>
    </source>
</evidence>
<keyword evidence="7" id="KW-1133">Transmembrane helix</keyword>
<evidence type="ECO:0000256" key="4">
    <source>
        <dbReference type="ARBA" id="ARBA00023242"/>
    </source>
</evidence>
<dbReference type="EMBL" id="KE346360">
    <property type="protein sequence ID" value="KJE88843.1"/>
    <property type="molecule type" value="Genomic_DNA"/>
</dbReference>
<organism evidence="8 9">
    <name type="scientific">Capsaspora owczarzaki (strain ATCC 30864)</name>
    <dbReference type="NCBI Taxonomy" id="595528"/>
    <lineage>
        <taxon>Eukaryota</taxon>
        <taxon>Filasterea</taxon>
        <taxon>Capsaspora</taxon>
    </lineage>
</organism>
<dbReference type="InParanoid" id="A0A0D2WIH5"/>
<sequence>MNLELLDSAGQDYPEVVERYLEDGFAQTCAFNRFGTLLAAGCNDGRVVVWDFDTHSVARHLTGHVHPVSSVSWTRNSRFLLSGSSDTNVILWNVATAERMKTFRFNSAIMSCQMHPRNCDYFIACPIGSAPVLVEIATDKRFELPSDVDPETGLGTNFHTSSASASASAGLTPATFGRGGKRIFVGNPKGRVLLIDTTTRELLKHVVVATSGGSIKSIHCNKKRECVPFVTAVLFVCLCLFVCLFVCFQVLQKYQETVNRVQWKTCCFSSDAQFVIAAAQTSDRIFIWERDATGPWIKILEGLKEHNLDVVWHPMRPIIVSISFSGTIFVWNIKRVENWSAFAPDFAELEENVEYVEREDEFDIIDEEQVKKKKTLDEDELIDVETVKKTVWSSDEDEYGEEEGIFCLLPLVTTTDATFSQAVAAAKSAVEEAERQSAIEKRSADEPIQGDAKRSRTEPEESIAKAES</sequence>
<feature type="repeat" description="WD" evidence="5">
    <location>
        <begin position="30"/>
        <end position="60"/>
    </location>
</feature>
<keyword evidence="7" id="KW-0472">Membrane</keyword>
<keyword evidence="4" id="KW-0539">Nucleus</keyword>
<dbReference type="SUPFAM" id="SSF50978">
    <property type="entry name" value="WD40 repeat-like"/>
    <property type="match status" value="1"/>
</dbReference>
<dbReference type="GO" id="GO:0048188">
    <property type="term" value="C:Set1C/COMPASS complex"/>
    <property type="evidence" value="ECO:0007669"/>
    <property type="project" value="InterPro"/>
</dbReference>
<dbReference type="PROSITE" id="PS50294">
    <property type="entry name" value="WD_REPEATS_REGION"/>
    <property type="match status" value="1"/>
</dbReference>
<dbReference type="PROSITE" id="PS50082">
    <property type="entry name" value="WD_REPEATS_2"/>
    <property type="match status" value="2"/>
</dbReference>
<dbReference type="PANTHER" id="PTHR44040">
    <property type="entry name" value="RETINOBLASTOMA-BINDING PROTEIN 5"/>
    <property type="match status" value="1"/>
</dbReference>
<feature type="region of interest" description="Disordered" evidence="6">
    <location>
        <begin position="430"/>
        <end position="468"/>
    </location>
</feature>
<dbReference type="Proteomes" id="UP000008743">
    <property type="component" value="Unassembled WGS sequence"/>
</dbReference>
<feature type="repeat" description="WD" evidence="5">
    <location>
        <begin position="61"/>
        <end position="102"/>
    </location>
</feature>